<evidence type="ECO:0000256" key="4">
    <source>
        <dbReference type="ARBA" id="ARBA00023316"/>
    </source>
</evidence>
<evidence type="ECO:0000256" key="2">
    <source>
        <dbReference type="ARBA" id="ARBA00022512"/>
    </source>
</evidence>
<dbReference type="InterPro" id="IPR011050">
    <property type="entry name" value="Pectin_lyase_fold/virulence"/>
</dbReference>
<dbReference type="AlphaFoldDB" id="A0A0B2R2D0"/>
<dbReference type="GO" id="GO:0071555">
    <property type="term" value="P:cell wall organization"/>
    <property type="evidence" value="ECO:0007669"/>
    <property type="project" value="UniProtKB-KW"/>
</dbReference>
<feature type="chain" id="PRO_5002093192" evidence="5">
    <location>
        <begin position="23"/>
        <end position="96"/>
    </location>
</feature>
<sequence length="96" mass="10252">MQSLDTCVFILAFIISPYLCHSVGTNTIYNVINYGAKGDGRSDDSQAFLRAWQSTCGAQGAATLLIPPNRVFLVSSLILKGPCSAAIQIQTGMPIE</sequence>
<keyword evidence="6" id="KW-0326">Glycosidase</keyword>
<organism evidence="6">
    <name type="scientific">Glycine soja</name>
    <name type="common">Wild soybean</name>
    <dbReference type="NCBI Taxonomy" id="3848"/>
    <lineage>
        <taxon>Eukaryota</taxon>
        <taxon>Viridiplantae</taxon>
        <taxon>Streptophyta</taxon>
        <taxon>Embryophyta</taxon>
        <taxon>Tracheophyta</taxon>
        <taxon>Spermatophyta</taxon>
        <taxon>Magnoliopsida</taxon>
        <taxon>eudicotyledons</taxon>
        <taxon>Gunneridae</taxon>
        <taxon>Pentapetalae</taxon>
        <taxon>rosids</taxon>
        <taxon>fabids</taxon>
        <taxon>Fabales</taxon>
        <taxon>Fabaceae</taxon>
        <taxon>Papilionoideae</taxon>
        <taxon>50 kb inversion clade</taxon>
        <taxon>NPAAA clade</taxon>
        <taxon>indigoferoid/millettioid clade</taxon>
        <taxon>Phaseoleae</taxon>
        <taxon>Glycine</taxon>
        <taxon>Glycine subgen. Soja</taxon>
    </lineage>
</organism>
<reference evidence="6" key="1">
    <citation type="submission" date="2014-07" db="EMBL/GenBank/DDBJ databases">
        <title>Identification of a novel salt tolerance gene in wild soybean by whole-genome sequencing.</title>
        <authorList>
            <person name="Lam H.-M."/>
            <person name="Qi X."/>
            <person name="Li M.-W."/>
            <person name="Liu X."/>
            <person name="Xie M."/>
            <person name="Ni M."/>
            <person name="Xu X."/>
        </authorList>
    </citation>
    <scope>NUCLEOTIDE SEQUENCE [LARGE SCALE GENOMIC DNA]</scope>
    <source>
        <tissue evidence="6">Root</tissue>
    </source>
</reference>
<dbReference type="SUPFAM" id="SSF51126">
    <property type="entry name" value="Pectin lyase-like"/>
    <property type="match status" value="1"/>
</dbReference>
<proteinExistence type="predicted"/>
<keyword evidence="2" id="KW-0134">Cell wall</keyword>
<name>A0A0B2R2D0_GLYSO</name>
<evidence type="ECO:0000256" key="1">
    <source>
        <dbReference type="ARBA" id="ARBA00004191"/>
    </source>
</evidence>
<evidence type="ECO:0000256" key="5">
    <source>
        <dbReference type="SAM" id="SignalP"/>
    </source>
</evidence>
<feature type="signal peptide" evidence="5">
    <location>
        <begin position="1"/>
        <end position="22"/>
    </location>
</feature>
<dbReference type="InterPro" id="IPR012334">
    <property type="entry name" value="Pectin_lyas_fold"/>
</dbReference>
<keyword evidence="6" id="KW-0378">Hydrolase</keyword>
<keyword evidence="5" id="KW-0732">Signal</keyword>
<dbReference type="EMBL" id="KN653028">
    <property type="protein sequence ID" value="KHN27820.1"/>
    <property type="molecule type" value="Genomic_DNA"/>
</dbReference>
<dbReference type="GO" id="GO:0004650">
    <property type="term" value="F:polygalacturonase activity"/>
    <property type="evidence" value="ECO:0007669"/>
    <property type="project" value="UniProtKB-EC"/>
</dbReference>
<protein>
    <submittedName>
        <fullName evidence="6">Polygalacturonase ADPG2</fullName>
        <ecNumber evidence="6">3.2.1.15</ecNumber>
    </submittedName>
</protein>
<evidence type="ECO:0000256" key="3">
    <source>
        <dbReference type="ARBA" id="ARBA00022525"/>
    </source>
</evidence>
<gene>
    <name evidence="6" type="ORF">glysoja_040716</name>
</gene>
<accession>A0A0B2R2D0</accession>
<dbReference type="EC" id="3.2.1.15" evidence="6"/>
<dbReference type="Proteomes" id="UP000053555">
    <property type="component" value="Unassembled WGS sequence"/>
</dbReference>
<comment type="subcellular location">
    <subcellularLocation>
        <location evidence="1">Secreted</location>
        <location evidence="1">Cell wall</location>
    </subcellularLocation>
</comment>
<dbReference type="Gene3D" id="2.160.20.10">
    <property type="entry name" value="Single-stranded right-handed beta-helix, Pectin lyase-like"/>
    <property type="match status" value="1"/>
</dbReference>
<keyword evidence="3" id="KW-0964">Secreted</keyword>
<keyword evidence="4" id="KW-0961">Cell wall biogenesis/degradation</keyword>
<dbReference type="PANTHER" id="PTHR31375">
    <property type="match status" value="1"/>
</dbReference>
<evidence type="ECO:0000313" key="6">
    <source>
        <dbReference type="EMBL" id="KHN27820.1"/>
    </source>
</evidence>